<protein>
    <submittedName>
        <fullName evidence="3">Uncharacterized protein</fullName>
    </submittedName>
</protein>
<dbReference type="EMBL" id="JANBVN010000010">
    <property type="protein sequence ID" value="KAJ9164680.1"/>
    <property type="molecule type" value="Genomic_DNA"/>
</dbReference>
<evidence type="ECO:0000313" key="3">
    <source>
        <dbReference type="EMBL" id="KAJ9164680.1"/>
    </source>
</evidence>
<name>A0AA38SCU0_9PEZI</name>
<comment type="caution">
    <text evidence="3">The sequence shown here is derived from an EMBL/GenBank/DDBJ whole genome shotgun (WGS) entry which is preliminary data.</text>
</comment>
<feature type="compositionally biased region" description="Basic and acidic residues" evidence="1">
    <location>
        <begin position="94"/>
        <end position="109"/>
    </location>
</feature>
<dbReference type="Proteomes" id="UP001174691">
    <property type="component" value="Unassembled WGS sequence"/>
</dbReference>
<feature type="chain" id="PRO_5041295333" evidence="2">
    <location>
        <begin position="20"/>
        <end position="169"/>
    </location>
</feature>
<evidence type="ECO:0000313" key="4">
    <source>
        <dbReference type="Proteomes" id="UP001174691"/>
    </source>
</evidence>
<proteinExistence type="predicted"/>
<feature type="region of interest" description="Disordered" evidence="1">
    <location>
        <begin position="83"/>
        <end position="109"/>
    </location>
</feature>
<keyword evidence="2" id="KW-0732">Signal</keyword>
<evidence type="ECO:0000256" key="2">
    <source>
        <dbReference type="SAM" id="SignalP"/>
    </source>
</evidence>
<evidence type="ECO:0000256" key="1">
    <source>
        <dbReference type="SAM" id="MobiDB-lite"/>
    </source>
</evidence>
<reference evidence="3" key="1">
    <citation type="submission" date="2022-07" db="EMBL/GenBank/DDBJ databases">
        <title>Fungi with potential for degradation of polypropylene.</title>
        <authorList>
            <person name="Gostincar C."/>
        </authorList>
    </citation>
    <scope>NUCLEOTIDE SEQUENCE</scope>
    <source>
        <strain evidence="3">EXF-13287</strain>
    </source>
</reference>
<dbReference type="AlphaFoldDB" id="A0AA38SCU0"/>
<gene>
    <name evidence="3" type="ORF">NKR19_g1108</name>
</gene>
<feature type="signal peptide" evidence="2">
    <location>
        <begin position="1"/>
        <end position="19"/>
    </location>
</feature>
<keyword evidence="4" id="KW-1185">Reference proteome</keyword>
<accession>A0AA38SCU0</accession>
<sequence length="169" mass="18553">MYIKAPLVVLLLSAIPSLALPVDNSNSVTARFASAESSSLEARNPCIQKAKRTCDGVKDPGCIQNFVRTCDRIVEEEPPAKRTCDTPGCIQTPPKKERREETEGVDKRTCDTPGCIQVPPKEKREETEAVNKRTCDTPGCIQTPPPPKTDELEATGCIQRKGKRTCDKL</sequence>
<organism evidence="3 4">
    <name type="scientific">Coniochaeta hoffmannii</name>
    <dbReference type="NCBI Taxonomy" id="91930"/>
    <lineage>
        <taxon>Eukaryota</taxon>
        <taxon>Fungi</taxon>
        <taxon>Dikarya</taxon>
        <taxon>Ascomycota</taxon>
        <taxon>Pezizomycotina</taxon>
        <taxon>Sordariomycetes</taxon>
        <taxon>Sordariomycetidae</taxon>
        <taxon>Coniochaetales</taxon>
        <taxon>Coniochaetaceae</taxon>
        <taxon>Coniochaeta</taxon>
    </lineage>
</organism>